<dbReference type="HAMAP" id="MF_00376">
    <property type="entry name" value="Dephospho_CoA_kinase"/>
    <property type="match status" value="1"/>
</dbReference>
<accession>A0AAN7HVG9</accession>
<dbReference type="Gene3D" id="3.40.50.300">
    <property type="entry name" value="P-loop containing nucleotide triphosphate hydrolases"/>
    <property type="match status" value="1"/>
</dbReference>
<organism evidence="4 5">
    <name type="scientific">Corynascus novoguineensis</name>
    <dbReference type="NCBI Taxonomy" id="1126955"/>
    <lineage>
        <taxon>Eukaryota</taxon>
        <taxon>Fungi</taxon>
        <taxon>Dikarya</taxon>
        <taxon>Ascomycota</taxon>
        <taxon>Pezizomycotina</taxon>
        <taxon>Sordariomycetes</taxon>
        <taxon>Sordariomycetidae</taxon>
        <taxon>Sordariales</taxon>
        <taxon>Chaetomiaceae</taxon>
        <taxon>Corynascus</taxon>
    </lineage>
</organism>
<keyword evidence="3" id="KW-1133">Transmembrane helix</keyword>
<dbReference type="GO" id="GO:0004140">
    <property type="term" value="F:dephospho-CoA kinase activity"/>
    <property type="evidence" value="ECO:0007669"/>
    <property type="project" value="InterPro"/>
</dbReference>
<keyword evidence="4" id="KW-0418">Kinase</keyword>
<keyword evidence="2" id="KW-0067">ATP-binding</keyword>
<dbReference type="PANTHER" id="PTHR10695:SF46">
    <property type="entry name" value="BIFUNCTIONAL COENZYME A SYNTHASE-RELATED"/>
    <property type="match status" value="1"/>
</dbReference>
<sequence>MLLIGLTGSIATGKSTVSSLLSQPPYSLPVIDADLLARQVVEPGTRGYRAIVSHFGPSTPDLLVPVGPDMPEDGPTGQGRPLNRPALGRRVFGDDEARRQDRAALNGIVHPAVRWAMFRAVLSCYLRGHRAVVLDVPLLFESRLDRFCGTVVVVAVRDPTVQMERLRKRDPHLSAEDAENRVRSQGDVRDKARRCEARGRGNGVVIWNDAGKEELAEEVRKAMREIERCSPRWWNWLLWACPPAAAVLAVWGFWRNTRINRAWEEQELQNKAKL</sequence>
<evidence type="ECO:0000256" key="1">
    <source>
        <dbReference type="ARBA" id="ARBA00022741"/>
    </source>
</evidence>
<dbReference type="SUPFAM" id="SSF52540">
    <property type="entry name" value="P-loop containing nucleoside triphosphate hydrolases"/>
    <property type="match status" value="1"/>
</dbReference>
<dbReference type="CDD" id="cd02022">
    <property type="entry name" value="DPCK"/>
    <property type="match status" value="1"/>
</dbReference>
<dbReference type="Pfam" id="PF01121">
    <property type="entry name" value="CoaE"/>
    <property type="match status" value="1"/>
</dbReference>
<dbReference type="InterPro" id="IPR027417">
    <property type="entry name" value="P-loop_NTPase"/>
</dbReference>
<dbReference type="InterPro" id="IPR001977">
    <property type="entry name" value="Depp_CoAkinase"/>
</dbReference>
<dbReference type="FunFam" id="3.40.50.300:FF:001227">
    <property type="entry name" value="Dephospho-CoA kinase CAB5"/>
    <property type="match status" value="1"/>
</dbReference>
<reference evidence="4" key="1">
    <citation type="journal article" date="2023" name="Mol. Phylogenet. Evol.">
        <title>Genome-scale phylogeny and comparative genomics of the fungal order Sordariales.</title>
        <authorList>
            <person name="Hensen N."/>
            <person name="Bonometti L."/>
            <person name="Westerberg I."/>
            <person name="Brannstrom I.O."/>
            <person name="Guillou S."/>
            <person name="Cros-Aarteil S."/>
            <person name="Calhoun S."/>
            <person name="Haridas S."/>
            <person name="Kuo A."/>
            <person name="Mondo S."/>
            <person name="Pangilinan J."/>
            <person name="Riley R."/>
            <person name="LaButti K."/>
            <person name="Andreopoulos B."/>
            <person name="Lipzen A."/>
            <person name="Chen C."/>
            <person name="Yan M."/>
            <person name="Daum C."/>
            <person name="Ng V."/>
            <person name="Clum A."/>
            <person name="Steindorff A."/>
            <person name="Ohm R.A."/>
            <person name="Martin F."/>
            <person name="Silar P."/>
            <person name="Natvig D.O."/>
            <person name="Lalanne C."/>
            <person name="Gautier V."/>
            <person name="Ament-Velasquez S.L."/>
            <person name="Kruys A."/>
            <person name="Hutchinson M.I."/>
            <person name="Powell A.J."/>
            <person name="Barry K."/>
            <person name="Miller A.N."/>
            <person name="Grigoriev I.V."/>
            <person name="Debuchy R."/>
            <person name="Gladieux P."/>
            <person name="Hiltunen Thoren M."/>
            <person name="Johannesson H."/>
        </authorList>
    </citation>
    <scope>NUCLEOTIDE SEQUENCE</scope>
    <source>
        <strain evidence="4">CBS 359.72</strain>
    </source>
</reference>
<keyword evidence="3" id="KW-0472">Membrane</keyword>
<proteinExistence type="inferred from homology"/>
<keyword evidence="4" id="KW-0808">Transferase</keyword>
<keyword evidence="5" id="KW-1185">Reference proteome</keyword>
<keyword evidence="3" id="KW-0812">Transmembrane</keyword>
<evidence type="ECO:0000256" key="3">
    <source>
        <dbReference type="SAM" id="Phobius"/>
    </source>
</evidence>
<dbReference type="Proteomes" id="UP001303647">
    <property type="component" value="Unassembled WGS sequence"/>
</dbReference>
<protein>
    <submittedName>
        <fullName evidence="4">Dephospho-CoA kinase-domain-containing protein</fullName>
    </submittedName>
</protein>
<dbReference type="PANTHER" id="PTHR10695">
    <property type="entry name" value="DEPHOSPHO-COA KINASE-RELATED"/>
    <property type="match status" value="1"/>
</dbReference>
<evidence type="ECO:0000313" key="4">
    <source>
        <dbReference type="EMBL" id="KAK4252348.1"/>
    </source>
</evidence>
<keyword evidence="1" id="KW-0547">Nucleotide-binding</keyword>
<name>A0AAN7HVG9_9PEZI</name>
<reference evidence="4" key="2">
    <citation type="submission" date="2023-05" db="EMBL/GenBank/DDBJ databases">
        <authorList>
            <consortium name="Lawrence Berkeley National Laboratory"/>
            <person name="Steindorff A."/>
            <person name="Hensen N."/>
            <person name="Bonometti L."/>
            <person name="Westerberg I."/>
            <person name="Brannstrom I.O."/>
            <person name="Guillou S."/>
            <person name="Cros-Aarteil S."/>
            <person name="Calhoun S."/>
            <person name="Haridas S."/>
            <person name="Kuo A."/>
            <person name="Mondo S."/>
            <person name="Pangilinan J."/>
            <person name="Riley R."/>
            <person name="Labutti K."/>
            <person name="Andreopoulos B."/>
            <person name="Lipzen A."/>
            <person name="Chen C."/>
            <person name="Yanf M."/>
            <person name="Daum C."/>
            <person name="Ng V."/>
            <person name="Clum A."/>
            <person name="Ohm R."/>
            <person name="Martin F."/>
            <person name="Silar P."/>
            <person name="Natvig D."/>
            <person name="Lalanne C."/>
            <person name="Gautier V."/>
            <person name="Ament-Velasquez S.L."/>
            <person name="Kruys A."/>
            <person name="Hutchinson M.I."/>
            <person name="Powell A.J."/>
            <person name="Barry K."/>
            <person name="Miller A.N."/>
            <person name="Grigoriev I.V."/>
            <person name="Debuchy R."/>
            <person name="Gladieux P."/>
            <person name="Thoren M.H."/>
            <person name="Johannesson H."/>
        </authorList>
    </citation>
    <scope>NUCLEOTIDE SEQUENCE</scope>
    <source>
        <strain evidence="4">CBS 359.72</strain>
    </source>
</reference>
<dbReference type="GO" id="GO:0005524">
    <property type="term" value="F:ATP binding"/>
    <property type="evidence" value="ECO:0007669"/>
    <property type="project" value="UniProtKB-KW"/>
</dbReference>
<evidence type="ECO:0000256" key="2">
    <source>
        <dbReference type="ARBA" id="ARBA00022840"/>
    </source>
</evidence>
<dbReference type="EMBL" id="MU857601">
    <property type="protein sequence ID" value="KAK4252348.1"/>
    <property type="molecule type" value="Genomic_DNA"/>
</dbReference>
<evidence type="ECO:0000313" key="5">
    <source>
        <dbReference type="Proteomes" id="UP001303647"/>
    </source>
</evidence>
<comment type="caution">
    <text evidence="4">The sequence shown here is derived from an EMBL/GenBank/DDBJ whole genome shotgun (WGS) entry which is preliminary data.</text>
</comment>
<gene>
    <name evidence="4" type="ORF">C7999DRAFT_10161</name>
</gene>
<dbReference type="PROSITE" id="PS51219">
    <property type="entry name" value="DPCK"/>
    <property type="match status" value="1"/>
</dbReference>
<dbReference type="AlphaFoldDB" id="A0AAN7HVG9"/>
<dbReference type="NCBIfam" id="TIGR00152">
    <property type="entry name" value="dephospho-CoA kinase"/>
    <property type="match status" value="1"/>
</dbReference>
<dbReference type="GO" id="GO:0015937">
    <property type="term" value="P:coenzyme A biosynthetic process"/>
    <property type="evidence" value="ECO:0007669"/>
    <property type="project" value="InterPro"/>
</dbReference>
<feature type="transmembrane region" description="Helical" evidence="3">
    <location>
        <begin position="233"/>
        <end position="254"/>
    </location>
</feature>